<proteinExistence type="predicted"/>
<protein>
    <submittedName>
        <fullName evidence="1">Uncharacterized protein</fullName>
    </submittedName>
</protein>
<dbReference type="InterPro" id="IPR011231">
    <property type="entry name" value="Phage_VT1-Sakai_H0018"/>
</dbReference>
<organism evidence="1 2">
    <name type="scientific">Atlantibacter hermannii NBRC 105704</name>
    <dbReference type="NCBI Taxonomy" id="1115512"/>
    <lineage>
        <taxon>Bacteria</taxon>
        <taxon>Pseudomonadati</taxon>
        <taxon>Pseudomonadota</taxon>
        <taxon>Gammaproteobacteria</taxon>
        <taxon>Enterobacterales</taxon>
        <taxon>Enterobacteriaceae</taxon>
        <taxon>Atlantibacter</taxon>
    </lineage>
</organism>
<evidence type="ECO:0000313" key="2">
    <source>
        <dbReference type="Proteomes" id="UP000010297"/>
    </source>
</evidence>
<comment type="caution">
    <text evidence="1">The sequence shown here is derived from an EMBL/GenBank/DDBJ whole genome shotgun (WGS) entry which is preliminary data.</text>
</comment>
<dbReference type="GeneID" id="92828760"/>
<sequence length="107" mass="10514">MKNYLQDGNTIAITNSGASAILSGAPVVISDVVAVAIVDIAPGETGDGRTTGVVILPKLAADDIAQGKAVYIKGGKIQLDATGAVPAGKAWEAAGANATSVAVRLNG</sequence>
<gene>
    <name evidence="1" type="ORF">EH105704_01_01250</name>
</gene>
<dbReference type="Pfam" id="PF09956">
    <property type="entry name" value="Phage_cement_2"/>
    <property type="match status" value="1"/>
</dbReference>
<name>H5UYW6_ATLHE</name>
<dbReference type="eggNOG" id="COG5471">
    <property type="taxonomic scope" value="Bacteria"/>
</dbReference>
<dbReference type="RefSeq" id="WP_002433770.1">
    <property type="nucleotide sequence ID" value="NZ_BAFF01000001.1"/>
</dbReference>
<keyword evidence="2" id="KW-1185">Reference proteome</keyword>
<reference evidence="1 2" key="1">
    <citation type="submission" date="2012-02" db="EMBL/GenBank/DDBJ databases">
        <title>Whole genome shotgun sequence of Escherichia hermannii NBRC 105704.</title>
        <authorList>
            <person name="Yoshida I."/>
            <person name="Hosoyama A."/>
            <person name="Tsuchikane K."/>
            <person name="Katsumata H."/>
            <person name="Yamazaki S."/>
            <person name="Fujita N."/>
        </authorList>
    </citation>
    <scope>NUCLEOTIDE SEQUENCE [LARGE SCALE GENOMIC DNA]</scope>
    <source>
        <strain evidence="1 2">NBRC 105704</strain>
    </source>
</reference>
<dbReference type="EMBL" id="BAFF01000001">
    <property type="protein sequence ID" value="GAB50120.1"/>
    <property type="molecule type" value="Genomic_DNA"/>
</dbReference>
<dbReference type="PIRSF" id="PIRSF030771">
    <property type="entry name" value="UCP030771"/>
    <property type="match status" value="1"/>
</dbReference>
<evidence type="ECO:0000313" key="1">
    <source>
        <dbReference type="EMBL" id="GAB50120.1"/>
    </source>
</evidence>
<dbReference type="AlphaFoldDB" id="H5UYW6"/>
<accession>H5UYW6</accession>
<dbReference type="Proteomes" id="UP000010297">
    <property type="component" value="Unassembled WGS sequence"/>
</dbReference>